<evidence type="ECO:0000313" key="2">
    <source>
        <dbReference type="EMBL" id="KGQ20270.1"/>
    </source>
</evidence>
<evidence type="ECO:0000256" key="1">
    <source>
        <dbReference type="SAM" id="MobiDB-lite"/>
    </source>
</evidence>
<gene>
    <name evidence="2" type="ORF">LF41_806</name>
</gene>
<feature type="region of interest" description="Disordered" evidence="1">
    <location>
        <begin position="108"/>
        <end position="127"/>
    </location>
</feature>
<dbReference type="EMBL" id="JRKJ01000002">
    <property type="protein sequence ID" value="KGQ20270.1"/>
    <property type="molecule type" value="Genomic_DNA"/>
</dbReference>
<comment type="caution">
    <text evidence="2">The sequence shown here is derived from an EMBL/GenBank/DDBJ whole genome shotgun (WGS) entry which is preliminary data.</text>
</comment>
<dbReference type="PATRIC" id="fig|1300345.3.peg.130"/>
<dbReference type="Proteomes" id="UP000030518">
    <property type="component" value="Unassembled WGS sequence"/>
</dbReference>
<evidence type="ECO:0000313" key="3">
    <source>
        <dbReference type="Proteomes" id="UP000030518"/>
    </source>
</evidence>
<protein>
    <submittedName>
        <fullName evidence="2">Uncharacterized protein</fullName>
    </submittedName>
</protein>
<dbReference type="AlphaFoldDB" id="A0A0A2WPQ7"/>
<name>A0A0A2WPQ7_9GAMM</name>
<feature type="compositionally biased region" description="Low complexity" evidence="1">
    <location>
        <begin position="48"/>
        <end position="57"/>
    </location>
</feature>
<proteinExistence type="predicted"/>
<organism evidence="2 3">
    <name type="scientific">Lysobacter dokdonensis DS-58</name>
    <dbReference type="NCBI Taxonomy" id="1300345"/>
    <lineage>
        <taxon>Bacteria</taxon>
        <taxon>Pseudomonadati</taxon>
        <taxon>Pseudomonadota</taxon>
        <taxon>Gammaproteobacteria</taxon>
        <taxon>Lysobacterales</taxon>
        <taxon>Lysobacteraceae</taxon>
        <taxon>Noviluteimonas</taxon>
    </lineage>
</organism>
<dbReference type="InterPro" id="IPR021333">
    <property type="entry name" value="DUF2946"/>
</dbReference>
<keyword evidence="3" id="KW-1185">Reference proteome</keyword>
<feature type="region of interest" description="Disordered" evidence="1">
    <location>
        <begin position="48"/>
        <end position="71"/>
    </location>
</feature>
<accession>A0A0A2WPQ7</accession>
<reference evidence="2 3" key="1">
    <citation type="submission" date="2014-09" db="EMBL/GenBank/DDBJ databases">
        <title>Genome sequences of Lysobacter dokdonensis DS-58.</title>
        <authorList>
            <person name="Kim J.F."/>
            <person name="Kwak M.-J."/>
        </authorList>
    </citation>
    <scope>NUCLEOTIDE SEQUENCE [LARGE SCALE GENOMIC DNA]</scope>
    <source>
        <strain evidence="2 3">DS-58</strain>
    </source>
</reference>
<dbReference type="Pfam" id="PF11162">
    <property type="entry name" value="DUF2946"/>
    <property type="match status" value="1"/>
</dbReference>
<sequence>MRAGMRATVFHRLMHRLALAATFALLVMPVAGRLAQAARAGEAHHGHQMAMAGAMHHAAPETPPPPHHGNGDCDYCPLLQSLVSPDVPSLAAVADTVPVAPAVVEAAAPPNFRHPNGLGSRGPPSFS</sequence>
<dbReference type="STRING" id="1300345.LF41_806"/>